<sequence length="369" mass="40749">MAAEKSAEVGAHEFACVQCGADVSYEIGLSALQCPYCGTQNEIPVMADAVGEQDFRAVLAAGESAAGTYDVSTAKCVSCGAESTLDPNISHDSCAFCGVPVEAEAQSRRLIQPQALLPFAVPRDDARQSFKAWLASRWFAPNTLKRMGQLDGGLQGVFLPHWTYDTDCSTSYVGQRGIYYWVTEHYTTTDANGKSVRKSRQVRKTRWYPASGRVLNRFDDLLVAASHSLPTKYVEALEPWGLPELVAADRAYMAGFKTESYSVDLESGFAAAEQQMTGPIQQTIRADIGGDTQRILDYRVTYRDITFKHILLPVWISTYRFKERVFRIMVNARTGEVQGERPWSWLKITVTALVGIALVAVIAWAANQS</sequence>
<dbReference type="AlphaFoldDB" id="A0AAE9ZXX6"/>
<evidence type="ECO:0008006" key="4">
    <source>
        <dbReference type="Google" id="ProtNLM"/>
    </source>
</evidence>
<evidence type="ECO:0000256" key="1">
    <source>
        <dbReference type="SAM" id="Phobius"/>
    </source>
</evidence>
<dbReference type="Proteomes" id="UP001218638">
    <property type="component" value="Chromosome"/>
</dbReference>
<dbReference type="Gene3D" id="2.20.28.30">
    <property type="entry name" value="RNA polymerase ii, chain L"/>
    <property type="match status" value="1"/>
</dbReference>
<dbReference type="KEGG" id="slom:PXH66_21870"/>
<evidence type="ECO:0000313" key="2">
    <source>
        <dbReference type="EMBL" id="WED65005.1"/>
    </source>
</evidence>
<dbReference type="EMBL" id="CP119075">
    <property type="protein sequence ID" value="WED65005.1"/>
    <property type="molecule type" value="Genomic_DNA"/>
</dbReference>
<feature type="transmembrane region" description="Helical" evidence="1">
    <location>
        <begin position="343"/>
        <end position="366"/>
    </location>
</feature>
<dbReference type="RefSeq" id="WP_330928349.1">
    <property type="nucleotide sequence ID" value="NZ_CP119075.1"/>
</dbReference>
<organism evidence="2 3">
    <name type="scientific">Synoicihabitans lomoniglobus</name>
    <dbReference type="NCBI Taxonomy" id="2909285"/>
    <lineage>
        <taxon>Bacteria</taxon>
        <taxon>Pseudomonadati</taxon>
        <taxon>Verrucomicrobiota</taxon>
        <taxon>Opitutia</taxon>
        <taxon>Opitutales</taxon>
        <taxon>Opitutaceae</taxon>
        <taxon>Synoicihabitans</taxon>
    </lineage>
</organism>
<dbReference type="PANTHER" id="PTHR37826">
    <property type="entry name" value="FLOTILLIN BAND_7_5 DOMAIN PROTEIN"/>
    <property type="match status" value="1"/>
</dbReference>
<reference evidence="2" key="1">
    <citation type="submission" date="2023-03" db="EMBL/GenBank/DDBJ databases">
        <title>Lomoglobus Profundus gen. nov., sp. nov., a novel member of the phylum Verrucomicrobia, isolated from deep-marine sediment of South China Sea.</title>
        <authorList>
            <person name="Ahmad T."/>
            <person name="Ishaq S.E."/>
            <person name="Wang F."/>
        </authorList>
    </citation>
    <scope>NUCLEOTIDE SEQUENCE</scope>
    <source>
        <strain evidence="2">LMO-M01</strain>
    </source>
</reference>
<dbReference type="PANTHER" id="PTHR37826:SF3">
    <property type="entry name" value="J DOMAIN-CONTAINING PROTEIN"/>
    <property type="match status" value="1"/>
</dbReference>
<gene>
    <name evidence="2" type="ORF">PXH66_21870</name>
</gene>
<evidence type="ECO:0000313" key="3">
    <source>
        <dbReference type="Proteomes" id="UP001218638"/>
    </source>
</evidence>
<name>A0AAE9ZXX6_9BACT</name>
<protein>
    <recommendedName>
        <fullName evidence="4">Primosomal protein N' (Replication factor Y)-superfamily II helicase</fullName>
    </recommendedName>
</protein>
<keyword evidence="1" id="KW-0812">Transmembrane</keyword>
<keyword evidence="1" id="KW-1133">Transmembrane helix</keyword>
<keyword evidence="3" id="KW-1185">Reference proteome</keyword>
<keyword evidence="1" id="KW-0472">Membrane</keyword>
<proteinExistence type="predicted"/>
<accession>A0AAE9ZXX6</accession>